<evidence type="ECO:0000256" key="5">
    <source>
        <dbReference type="ARBA" id="ARBA00044506"/>
    </source>
</evidence>
<evidence type="ECO:0000259" key="8">
    <source>
        <dbReference type="Pfam" id="PF13870"/>
    </source>
</evidence>
<dbReference type="PANTHER" id="PTHR15654:SF2">
    <property type="entry name" value="COILED-COIL DOMAIN-CONTAINING PROTEIN 113"/>
    <property type="match status" value="1"/>
</dbReference>
<keyword evidence="2" id="KW-0970">Cilium biogenesis/degradation</keyword>
<dbReference type="Proteomes" id="UP000526942">
    <property type="component" value="Unassembled WGS sequence"/>
</dbReference>
<dbReference type="Pfam" id="PF13870">
    <property type="entry name" value="CCDC113_CCDC96_CC"/>
    <property type="match status" value="1"/>
</dbReference>
<proteinExistence type="inferred from homology"/>
<feature type="coiled-coil region" evidence="7">
    <location>
        <begin position="26"/>
        <end position="63"/>
    </location>
</feature>
<feature type="domain" description="CCDC113/CCDC96 coiled-coil" evidence="8">
    <location>
        <begin position="111"/>
        <end position="272"/>
    </location>
</feature>
<comment type="subcellular location">
    <subcellularLocation>
        <location evidence="1">Cell projection</location>
        <location evidence="1">Cilium</location>
    </subcellularLocation>
</comment>
<dbReference type="InterPro" id="IPR051885">
    <property type="entry name" value="CC_CF"/>
</dbReference>
<organism evidence="9 10">
    <name type="scientific">Corythaixoides concolor</name>
    <name type="common">Grey go-away-bird</name>
    <dbReference type="NCBI Taxonomy" id="103956"/>
    <lineage>
        <taxon>Eukaryota</taxon>
        <taxon>Metazoa</taxon>
        <taxon>Chordata</taxon>
        <taxon>Craniata</taxon>
        <taxon>Vertebrata</taxon>
        <taxon>Euteleostomi</taxon>
        <taxon>Archelosauria</taxon>
        <taxon>Archosauria</taxon>
        <taxon>Dinosauria</taxon>
        <taxon>Saurischia</taxon>
        <taxon>Theropoda</taxon>
        <taxon>Coelurosauria</taxon>
        <taxon>Aves</taxon>
        <taxon>Neognathae</taxon>
        <taxon>Neoaves</taxon>
        <taxon>Otidimorphae</taxon>
        <taxon>Musophagiformes</taxon>
        <taxon>Musophagidae</taxon>
        <taxon>Corythaixoides</taxon>
    </lineage>
</organism>
<evidence type="ECO:0000256" key="3">
    <source>
        <dbReference type="ARBA" id="ARBA00023054"/>
    </source>
</evidence>
<accession>A0A7L0FLB1</accession>
<keyword evidence="3 7" id="KW-0175">Coiled coil</keyword>
<evidence type="ECO:0000256" key="7">
    <source>
        <dbReference type="SAM" id="Coils"/>
    </source>
</evidence>
<evidence type="ECO:0000256" key="4">
    <source>
        <dbReference type="ARBA" id="ARBA00023273"/>
    </source>
</evidence>
<comment type="caution">
    <text evidence="9">The sequence shown here is derived from an EMBL/GenBank/DDBJ whole genome shotgun (WGS) entry which is preliminary data.</text>
</comment>
<dbReference type="AlphaFoldDB" id="A0A7L0FLB1"/>
<evidence type="ECO:0000313" key="9">
    <source>
        <dbReference type="EMBL" id="NXJ95998.1"/>
    </source>
</evidence>
<feature type="non-terminal residue" evidence="9">
    <location>
        <position position="275"/>
    </location>
</feature>
<dbReference type="InterPro" id="IPR025254">
    <property type="entry name" value="CCDC113/CCDC96_CC"/>
</dbReference>
<dbReference type="EMBL" id="VXAM01000544">
    <property type="protein sequence ID" value="NXJ95998.1"/>
    <property type="molecule type" value="Genomic_DNA"/>
</dbReference>
<feature type="coiled-coil region" evidence="7">
    <location>
        <begin position="120"/>
        <end position="239"/>
    </location>
</feature>
<reference evidence="9 10" key="1">
    <citation type="submission" date="2019-09" db="EMBL/GenBank/DDBJ databases">
        <title>Bird 10,000 Genomes (B10K) Project - Family phase.</title>
        <authorList>
            <person name="Zhang G."/>
        </authorList>
    </citation>
    <scope>NUCLEOTIDE SEQUENCE [LARGE SCALE GENOMIC DNA]</scope>
    <source>
        <strain evidence="9">B10K-DU-011-20</strain>
        <tissue evidence="9">Muscle</tissue>
    </source>
</reference>
<dbReference type="GO" id="GO:0036064">
    <property type="term" value="C:ciliary basal body"/>
    <property type="evidence" value="ECO:0007669"/>
    <property type="project" value="TreeGrafter"/>
</dbReference>
<feature type="non-terminal residue" evidence="9">
    <location>
        <position position="1"/>
    </location>
</feature>
<name>A0A7L0FLB1_CORCN</name>
<sequence length="275" mass="32522">QTHDRCKSKLHSATDCFVGLTVEQKWEMAEQELADMEDEVQRMEDLEQILQNLEADVEEADVWWTDMKKASSDFEKDITSTISSRKGSITGSEKLPRYMEEKNHQGDLLRERLRLENCLLKDYKKKLQQQLRQKEQMEETLHEIHLQQLQFRNAQYREKVNEKNQELLQLKATLGKTTQVLNFYKRRLQEAMEMSASLTKDISRRKELLEKIERESALVEEQRAEAERVNRQLRKQLSDYSIPSVQSYIQKKMAITDLENSIKVWERKVAAAKVS</sequence>
<protein>
    <recommendedName>
        <fullName evidence="6">Cilia- and flagella-associated protein 263</fullName>
    </recommendedName>
</protein>
<dbReference type="PANTHER" id="PTHR15654">
    <property type="entry name" value="COILED-COIL DOMAIN-CONTAINING PROTEIN 113-RELATED"/>
    <property type="match status" value="1"/>
</dbReference>
<comment type="similarity">
    <text evidence="5">Belongs to the CFAP263 family.</text>
</comment>
<gene>
    <name evidence="9" type="primary">Ccdc113</name>
    <name evidence="9" type="ORF">CORCON_R08067</name>
</gene>
<keyword evidence="10" id="KW-1185">Reference proteome</keyword>
<evidence type="ECO:0000256" key="6">
    <source>
        <dbReference type="ARBA" id="ARBA00044798"/>
    </source>
</evidence>
<keyword evidence="4" id="KW-0966">Cell projection</keyword>
<evidence type="ECO:0000313" key="10">
    <source>
        <dbReference type="Proteomes" id="UP000526942"/>
    </source>
</evidence>
<evidence type="ECO:0000256" key="1">
    <source>
        <dbReference type="ARBA" id="ARBA00004138"/>
    </source>
</evidence>
<dbReference type="GO" id="GO:0060271">
    <property type="term" value="P:cilium assembly"/>
    <property type="evidence" value="ECO:0007669"/>
    <property type="project" value="TreeGrafter"/>
</dbReference>
<dbReference type="OrthoDB" id="10259713at2759"/>
<dbReference type="GO" id="GO:0005930">
    <property type="term" value="C:axoneme"/>
    <property type="evidence" value="ECO:0007669"/>
    <property type="project" value="TreeGrafter"/>
</dbReference>
<evidence type="ECO:0000256" key="2">
    <source>
        <dbReference type="ARBA" id="ARBA00022794"/>
    </source>
</evidence>